<feature type="non-terminal residue" evidence="1">
    <location>
        <position position="45"/>
    </location>
</feature>
<proteinExistence type="predicted"/>
<reference evidence="1" key="1">
    <citation type="journal article" date="2014" name="Front. Microbiol.">
        <title>High frequency of phylogenetically diverse reductive dehalogenase-homologous genes in deep subseafloor sedimentary metagenomes.</title>
        <authorList>
            <person name="Kawai M."/>
            <person name="Futagami T."/>
            <person name="Toyoda A."/>
            <person name="Takaki Y."/>
            <person name="Nishi S."/>
            <person name="Hori S."/>
            <person name="Arai W."/>
            <person name="Tsubouchi T."/>
            <person name="Morono Y."/>
            <person name="Uchiyama I."/>
            <person name="Ito T."/>
            <person name="Fujiyama A."/>
            <person name="Inagaki F."/>
            <person name="Takami H."/>
        </authorList>
    </citation>
    <scope>NUCLEOTIDE SEQUENCE</scope>
    <source>
        <strain evidence="1">Expedition CK06-06</strain>
    </source>
</reference>
<gene>
    <name evidence="1" type="ORF">S01H4_64308</name>
</gene>
<dbReference type="EMBL" id="BART01038951">
    <property type="protein sequence ID" value="GAH09233.1"/>
    <property type="molecule type" value="Genomic_DNA"/>
</dbReference>
<protein>
    <submittedName>
        <fullName evidence="1">Uncharacterized protein</fullName>
    </submittedName>
</protein>
<organism evidence="1">
    <name type="scientific">marine sediment metagenome</name>
    <dbReference type="NCBI Taxonomy" id="412755"/>
    <lineage>
        <taxon>unclassified sequences</taxon>
        <taxon>metagenomes</taxon>
        <taxon>ecological metagenomes</taxon>
    </lineage>
</organism>
<evidence type="ECO:0000313" key="1">
    <source>
        <dbReference type="EMBL" id="GAH09233.1"/>
    </source>
</evidence>
<comment type="caution">
    <text evidence="1">The sequence shown here is derived from an EMBL/GenBank/DDBJ whole genome shotgun (WGS) entry which is preliminary data.</text>
</comment>
<accession>X1EKQ5</accession>
<name>X1EKQ5_9ZZZZ</name>
<sequence length="45" mass="5197">MINHTQNCEFFYGLEEEKKVVEIKPNLVPKMVQSIQLKGIAVGHR</sequence>
<dbReference type="AlphaFoldDB" id="X1EKQ5"/>